<dbReference type="PANTHER" id="PTHR31321">
    <property type="entry name" value="ACYL-COA THIOESTER HYDROLASE YBHC-RELATED"/>
    <property type="match status" value="1"/>
</dbReference>
<comment type="caution">
    <text evidence="1">The sequence shown here is derived from an EMBL/GenBank/DDBJ whole genome shotgun (WGS) entry which is preliminary data.</text>
</comment>
<dbReference type="SUPFAM" id="SSF51126">
    <property type="entry name" value="Pectin lyase-like"/>
    <property type="match status" value="1"/>
</dbReference>
<sequence>MMLFALIAKAQDITALWDFKNGNPSTLKSLSIEKTTGTVASTIPGIELYVDATNGKLKQRDSDAQFNNGTIIRVPVKSTKDVVTVTSYSTNYTIGGVAADNQTSDHKATSAEVVAGYVDIVATGSEYLYSIQVVQAGTLQEKLLYSTTFTDWTSAKANATEAISVTQNTKYSHETLNFSVFDTQISNYNANSSKFPNWTGGYLMANKSADPYILTSTLSNISKVHFIHGATGSNRGWKLEAKGDGDEDWVVLSSSVANPQTGAEVTVNVNKTNCQLRFTNLNTSQNAYLFQLDIYGNVDMSKTPALGSLEVNGTKYMAADIFNEISDDIQAATIEISKTETAISENNPITNIVADNGEIGTVTYSTKNDTTVVTIPVTANDQTINYVANIVLKPDFILTYYNTDGSVIGTQNVEKDATISTFKYEEKDVIVADGSKFRGWFVHANGSGNRKYTTEETITGNTALYAVATEVETYSTNKRYTFTLNDQYFYAEDHEAFDSKGNGKFHDSTHGWTFSTNDEVKILVGGNAYIIPSLCQYSSGTITISNSKGEVISTLDAKATKDGATASYYYEGTADELTLTFSGSIYLHKLTVANVASAPVAKNEAGYYVVAKGDAGNLLTTIEVANANASSDARTYIFVPKGTYDLGETVLTPISGNNISIIGEDANSTIIVNAPQVKNEGIGTTATFLITGSNTYIQDVTLQNALDYYSSGAAGRAVVIQDKGNRTICKNVKMLSYQDTYYSNADGQYYFEGGEIHGTVDYLCGSGDVFYNKVKLVNESRAKDSKYGEDVIAAPYPGESCKYGYVFDSCTIVNNAASFSLGRSWGGNSKLTYLNTIIEQPSEIKSTRFTPDGMNTVAYQFKEYNSMDTEGNIVTPATNVVYFKKDANTNTHNTTMSADSAALFSIANIFGTWAPDQLAAQVTVSNAKVIGNTLTWDAIENSPAYAVYANGEFIGITNTNSYTIDDDTQKYSVKAANTMGGFGKAVELNSTSTGITNINESATEVASEEYFTADGIQIATPKRGVNIIVKHFANGDTQTSKYIVK</sequence>
<reference evidence="1" key="1">
    <citation type="submission" date="2021-08" db="EMBL/GenBank/DDBJ databases">
        <title>Prevotella lacticifex sp. nov., isolated from rumen of cow.</title>
        <authorList>
            <person name="Shinkai T."/>
            <person name="Ikeyama N."/>
            <person name="Kumagai M."/>
            <person name="Ohmori H."/>
            <person name="Sakamoto M."/>
            <person name="Ohkuma M."/>
            <person name="Mitsumori M."/>
        </authorList>
    </citation>
    <scope>NUCLEOTIDE SEQUENCE</scope>
    <source>
        <strain evidence="1">DSM 11371</strain>
    </source>
</reference>
<organism evidence="1 2">
    <name type="scientific">Segatella bryantii</name>
    <name type="common">Prevotella bryantii</name>
    <dbReference type="NCBI Taxonomy" id="77095"/>
    <lineage>
        <taxon>Bacteria</taxon>
        <taxon>Pseudomonadati</taxon>
        <taxon>Bacteroidota</taxon>
        <taxon>Bacteroidia</taxon>
        <taxon>Bacteroidales</taxon>
        <taxon>Prevotellaceae</taxon>
        <taxon>Segatella</taxon>
    </lineage>
</organism>
<evidence type="ECO:0000313" key="1">
    <source>
        <dbReference type="EMBL" id="GJG27472.1"/>
    </source>
</evidence>
<dbReference type="PANTHER" id="PTHR31321:SF57">
    <property type="entry name" value="PECTINESTERASE 53-RELATED"/>
    <property type="match status" value="1"/>
</dbReference>
<dbReference type="Gene3D" id="2.160.20.10">
    <property type="entry name" value="Single-stranded right-handed beta-helix, Pectin lyase-like"/>
    <property type="match status" value="1"/>
</dbReference>
<name>A0AA37ML21_SEGBR</name>
<accession>A0AA37ML21</accession>
<proteinExistence type="predicted"/>
<dbReference type="GO" id="GO:0052689">
    <property type="term" value="F:carboxylic ester hydrolase activity"/>
    <property type="evidence" value="ECO:0007669"/>
    <property type="project" value="TreeGrafter"/>
</dbReference>
<dbReference type="InterPro" id="IPR012334">
    <property type="entry name" value="Pectin_lyas_fold"/>
</dbReference>
<dbReference type="EMBL" id="BPTR01000001">
    <property type="protein sequence ID" value="GJG27472.1"/>
    <property type="molecule type" value="Genomic_DNA"/>
</dbReference>
<dbReference type="Proteomes" id="UP000887043">
    <property type="component" value="Unassembled WGS sequence"/>
</dbReference>
<protein>
    <recommendedName>
        <fullName evidence="3">Pectin esterase</fullName>
    </recommendedName>
</protein>
<evidence type="ECO:0000313" key="2">
    <source>
        <dbReference type="Proteomes" id="UP000887043"/>
    </source>
</evidence>
<dbReference type="InterPro" id="IPR011050">
    <property type="entry name" value="Pectin_lyase_fold/virulence"/>
</dbReference>
<evidence type="ECO:0008006" key="3">
    <source>
        <dbReference type="Google" id="ProtNLM"/>
    </source>
</evidence>
<dbReference type="AlphaFoldDB" id="A0AA37ML21"/>
<dbReference type="GO" id="GO:0009279">
    <property type="term" value="C:cell outer membrane"/>
    <property type="evidence" value="ECO:0007669"/>
    <property type="project" value="TreeGrafter"/>
</dbReference>
<gene>
    <name evidence="1" type="ORF">PRRU23_11720</name>
</gene>